<keyword evidence="1" id="KW-0732">Signal</keyword>
<dbReference type="Proteomes" id="UP000236654">
    <property type="component" value="Unassembled WGS sequence"/>
</dbReference>
<dbReference type="OrthoDB" id="978645at2"/>
<feature type="signal peptide" evidence="1">
    <location>
        <begin position="1"/>
        <end position="20"/>
    </location>
</feature>
<dbReference type="EMBL" id="PJNI01000003">
    <property type="protein sequence ID" value="PKR81470.1"/>
    <property type="molecule type" value="Genomic_DNA"/>
</dbReference>
<evidence type="ECO:0000256" key="1">
    <source>
        <dbReference type="SAM" id="SignalP"/>
    </source>
</evidence>
<name>A0A2I0R528_9FLAO</name>
<dbReference type="AlphaFoldDB" id="A0A2I0R528"/>
<gene>
    <name evidence="2" type="ORF">CW751_05295</name>
</gene>
<evidence type="ECO:0008006" key="4">
    <source>
        <dbReference type="Google" id="ProtNLM"/>
    </source>
</evidence>
<keyword evidence="3" id="KW-1185">Reference proteome</keyword>
<comment type="caution">
    <text evidence="2">The sequence shown here is derived from an EMBL/GenBank/DDBJ whole genome shotgun (WGS) entry which is preliminary data.</text>
</comment>
<evidence type="ECO:0000313" key="3">
    <source>
        <dbReference type="Proteomes" id="UP000236654"/>
    </source>
</evidence>
<accession>A0A2I0R528</accession>
<protein>
    <recommendedName>
        <fullName evidence="4">Outer membrane protein beta-barrel domain-containing protein</fullName>
    </recommendedName>
</protein>
<proteinExistence type="predicted"/>
<evidence type="ECO:0000313" key="2">
    <source>
        <dbReference type="EMBL" id="PKR81470.1"/>
    </source>
</evidence>
<dbReference type="RefSeq" id="WP_101333950.1">
    <property type="nucleotide sequence ID" value="NZ_PJNI01000003.1"/>
</dbReference>
<sequence>MKKTLLFLTALAMFTTYSYGQSYNSGIGVKGMNFGGGVLGGAGINYKTFIGGSNALDMTLGGGARHLSAQILYEWQRPTSVTDGLDWYIGAGGGLGIWSSRYDWDDDYYGGYYTSGFYLNATAVVGLDFNLNPNTGIPIGISLETGPSVGIINSRGFGWGGALAVRYIID</sequence>
<reference evidence="2 3" key="1">
    <citation type="submission" date="2017-12" db="EMBL/GenBank/DDBJ databases">
        <title>The draft genome sequence of Brumimicrobium saltpan LHR20.</title>
        <authorList>
            <person name="Do Z.-J."/>
            <person name="Luo H.-R."/>
        </authorList>
    </citation>
    <scope>NUCLEOTIDE SEQUENCE [LARGE SCALE GENOMIC DNA]</scope>
    <source>
        <strain evidence="2 3">LHR20</strain>
    </source>
</reference>
<feature type="chain" id="PRO_5014126569" description="Outer membrane protein beta-barrel domain-containing protein" evidence="1">
    <location>
        <begin position="21"/>
        <end position="170"/>
    </location>
</feature>
<organism evidence="2 3">
    <name type="scientific">Brumimicrobium salinarum</name>
    <dbReference type="NCBI Taxonomy" id="2058658"/>
    <lineage>
        <taxon>Bacteria</taxon>
        <taxon>Pseudomonadati</taxon>
        <taxon>Bacteroidota</taxon>
        <taxon>Flavobacteriia</taxon>
        <taxon>Flavobacteriales</taxon>
        <taxon>Crocinitomicaceae</taxon>
        <taxon>Brumimicrobium</taxon>
    </lineage>
</organism>